<sequence length="84" mass="10030">MEKKRKLNVLSISDKVRLIQLVRNRKKCEIANEFNIPPNTLSSIIKQKEKIMKLNCGNMKKMRMTPYLDIDKCLLKWFTYSVLR</sequence>
<dbReference type="Proteomes" id="UP001160148">
    <property type="component" value="Unassembled WGS sequence"/>
</dbReference>
<name>A0AAV0WW80_9HEMI</name>
<comment type="subcellular location">
    <subcellularLocation>
        <location evidence="1 2">Nucleus</location>
    </subcellularLocation>
</comment>
<gene>
    <name evidence="4" type="ORF">MEUPH1_LOCUS15501</name>
</gene>
<evidence type="ECO:0000313" key="5">
    <source>
        <dbReference type="Proteomes" id="UP001160148"/>
    </source>
</evidence>
<evidence type="ECO:0000256" key="2">
    <source>
        <dbReference type="PROSITE-ProRule" id="PRU00320"/>
    </source>
</evidence>
<reference evidence="4 5" key="1">
    <citation type="submission" date="2023-01" db="EMBL/GenBank/DDBJ databases">
        <authorList>
            <person name="Whitehead M."/>
        </authorList>
    </citation>
    <scope>NUCLEOTIDE SEQUENCE [LARGE SCALE GENOMIC DNA]</scope>
</reference>
<keyword evidence="2" id="KW-0539">Nucleus</keyword>
<evidence type="ECO:0000313" key="4">
    <source>
        <dbReference type="EMBL" id="CAI6360175.1"/>
    </source>
</evidence>
<organism evidence="4 5">
    <name type="scientific">Macrosiphum euphorbiae</name>
    <name type="common">potato aphid</name>
    <dbReference type="NCBI Taxonomy" id="13131"/>
    <lineage>
        <taxon>Eukaryota</taxon>
        <taxon>Metazoa</taxon>
        <taxon>Ecdysozoa</taxon>
        <taxon>Arthropoda</taxon>
        <taxon>Hexapoda</taxon>
        <taxon>Insecta</taxon>
        <taxon>Pterygota</taxon>
        <taxon>Neoptera</taxon>
        <taxon>Paraneoptera</taxon>
        <taxon>Hemiptera</taxon>
        <taxon>Sternorrhyncha</taxon>
        <taxon>Aphidomorpha</taxon>
        <taxon>Aphidoidea</taxon>
        <taxon>Aphididae</taxon>
        <taxon>Macrosiphini</taxon>
        <taxon>Macrosiphum</taxon>
    </lineage>
</organism>
<evidence type="ECO:0000256" key="1">
    <source>
        <dbReference type="ARBA" id="ARBA00004123"/>
    </source>
</evidence>
<dbReference type="SUPFAM" id="SSF46689">
    <property type="entry name" value="Homeodomain-like"/>
    <property type="match status" value="1"/>
</dbReference>
<evidence type="ECO:0000259" key="3">
    <source>
        <dbReference type="PROSITE" id="PS50960"/>
    </source>
</evidence>
<dbReference type="PROSITE" id="PS50960">
    <property type="entry name" value="HTH_PSQ"/>
    <property type="match status" value="1"/>
</dbReference>
<proteinExistence type="predicted"/>
<dbReference type="Gene3D" id="1.10.10.60">
    <property type="entry name" value="Homeodomain-like"/>
    <property type="match status" value="1"/>
</dbReference>
<feature type="domain" description="HTH psq-type" evidence="3">
    <location>
        <begin position="1"/>
        <end position="51"/>
    </location>
</feature>
<accession>A0AAV0WW80</accession>
<keyword evidence="2" id="KW-0238">DNA-binding</keyword>
<protein>
    <recommendedName>
        <fullName evidence="3">HTH psq-type domain-containing protein</fullName>
    </recommendedName>
</protein>
<dbReference type="InterPro" id="IPR007889">
    <property type="entry name" value="HTH_Psq"/>
</dbReference>
<dbReference type="AlphaFoldDB" id="A0AAV0WW80"/>
<feature type="DNA-binding region" description="H-T-H motif" evidence="2">
    <location>
        <begin position="27"/>
        <end position="47"/>
    </location>
</feature>
<dbReference type="GO" id="GO:0005634">
    <property type="term" value="C:nucleus"/>
    <property type="evidence" value="ECO:0007669"/>
    <property type="project" value="UniProtKB-SubCell"/>
</dbReference>
<dbReference type="GO" id="GO:0003677">
    <property type="term" value="F:DNA binding"/>
    <property type="evidence" value="ECO:0007669"/>
    <property type="project" value="UniProtKB-UniRule"/>
</dbReference>
<dbReference type="EMBL" id="CARXXK010000003">
    <property type="protein sequence ID" value="CAI6360175.1"/>
    <property type="molecule type" value="Genomic_DNA"/>
</dbReference>
<dbReference type="InterPro" id="IPR009057">
    <property type="entry name" value="Homeodomain-like_sf"/>
</dbReference>
<dbReference type="Pfam" id="PF04218">
    <property type="entry name" value="CENP-B_N"/>
    <property type="match status" value="1"/>
</dbReference>
<comment type="caution">
    <text evidence="4">The sequence shown here is derived from an EMBL/GenBank/DDBJ whole genome shotgun (WGS) entry which is preliminary data.</text>
</comment>
<keyword evidence="5" id="KW-1185">Reference proteome</keyword>